<evidence type="ECO:0000256" key="3">
    <source>
        <dbReference type="ARBA" id="ARBA00012224"/>
    </source>
</evidence>
<dbReference type="PANTHER" id="PTHR11808">
    <property type="entry name" value="TRANS-SULFURATION ENZYME FAMILY MEMBER"/>
    <property type="match status" value="1"/>
</dbReference>
<dbReference type="GO" id="GO:0047804">
    <property type="term" value="F:cysteine-S-conjugate beta-lyase activity"/>
    <property type="evidence" value="ECO:0007669"/>
    <property type="project" value="UniProtKB-EC"/>
</dbReference>
<dbReference type="OrthoDB" id="9780685at2"/>
<reference evidence="11 12" key="1">
    <citation type="journal article" date="2009" name="Appl. Environ. Microbiol.">
        <title>Three genomes from the phylum Acidobacteria provide insight into the lifestyles of these microorganisms in soils.</title>
        <authorList>
            <person name="Ward N.L."/>
            <person name="Challacombe J.F."/>
            <person name="Janssen P.H."/>
            <person name="Henrissat B."/>
            <person name="Coutinho P.M."/>
            <person name="Wu M."/>
            <person name="Xie G."/>
            <person name="Haft D.H."/>
            <person name="Sait M."/>
            <person name="Badger J."/>
            <person name="Barabote R.D."/>
            <person name="Bradley B."/>
            <person name="Brettin T.S."/>
            <person name="Brinkac L.M."/>
            <person name="Bruce D."/>
            <person name="Creasy T."/>
            <person name="Daugherty S.C."/>
            <person name="Davidsen T.M."/>
            <person name="DeBoy R.T."/>
            <person name="Detter J.C."/>
            <person name="Dodson R.J."/>
            <person name="Durkin A.S."/>
            <person name="Ganapathy A."/>
            <person name="Gwinn-Giglio M."/>
            <person name="Han C.S."/>
            <person name="Khouri H."/>
            <person name="Kiss H."/>
            <person name="Kothari S.P."/>
            <person name="Madupu R."/>
            <person name="Nelson K.E."/>
            <person name="Nelson W.C."/>
            <person name="Paulsen I."/>
            <person name="Penn K."/>
            <person name="Ren Q."/>
            <person name="Rosovitz M.J."/>
            <person name="Selengut J.D."/>
            <person name="Shrivastava S."/>
            <person name="Sullivan S.A."/>
            <person name="Tapia R."/>
            <person name="Thompson L.S."/>
            <person name="Watkins K.L."/>
            <person name="Yang Q."/>
            <person name="Yu C."/>
            <person name="Zafar N."/>
            <person name="Zhou L."/>
            <person name="Kuske C.R."/>
        </authorList>
    </citation>
    <scope>NUCLEOTIDE SEQUENCE [LARGE SCALE GENOMIC DNA]</scope>
    <source>
        <strain evidence="11 12">Ellin345</strain>
    </source>
</reference>
<dbReference type="STRING" id="204669.Acid345_1982"/>
<keyword evidence="5 9" id="KW-0663">Pyridoxal phosphate</keyword>
<comment type="cofactor">
    <cofactor evidence="1 10">
        <name>pyridoxal 5'-phosphate</name>
        <dbReference type="ChEBI" id="CHEBI:597326"/>
    </cofactor>
</comment>
<evidence type="ECO:0000256" key="9">
    <source>
        <dbReference type="PIRSR" id="PIRSR001434-2"/>
    </source>
</evidence>
<evidence type="ECO:0000313" key="11">
    <source>
        <dbReference type="EMBL" id="ABF40983.1"/>
    </source>
</evidence>
<dbReference type="InterPro" id="IPR015422">
    <property type="entry name" value="PyrdxlP-dep_Trfase_small"/>
</dbReference>
<organism evidence="11 12">
    <name type="scientific">Koribacter versatilis (strain Ellin345)</name>
    <dbReference type="NCBI Taxonomy" id="204669"/>
    <lineage>
        <taxon>Bacteria</taxon>
        <taxon>Pseudomonadati</taxon>
        <taxon>Acidobacteriota</taxon>
        <taxon>Terriglobia</taxon>
        <taxon>Terriglobales</taxon>
        <taxon>Candidatus Korobacteraceae</taxon>
        <taxon>Candidatus Korobacter</taxon>
    </lineage>
</organism>
<keyword evidence="4" id="KW-0028">Amino-acid biosynthesis</keyword>
<evidence type="ECO:0000256" key="4">
    <source>
        <dbReference type="ARBA" id="ARBA00022605"/>
    </source>
</evidence>
<evidence type="ECO:0000256" key="5">
    <source>
        <dbReference type="ARBA" id="ARBA00022898"/>
    </source>
</evidence>
<dbReference type="GO" id="GO:0071266">
    <property type="term" value="P:'de novo' L-methionine biosynthetic process"/>
    <property type="evidence" value="ECO:0007669"/>
    <property type="project" value="InterPro"/>
</dbReference>
<dbReference type="FunFam" id="3.40.640.10:FF:000009">
    <property type="entry name" value="Cystathionine gamma-synthase homolog"/>
    <property type="match status" value="1"/>
</dbReference>
<evidence type="ECO:0000256" key="2">
    <source>
        <dbReference type="ARBA" id="ARBA00009077"/>
    </source>
</evidence>
<dbReference type="Gene3D" id="3.90.1150.10">
    <property type="entry name" value="Aspartate Aminotransferase, domain 1"/>
    <property type="match status" value="1"/>
</dbReference>
<accession>Q1IQ67</accession>
<dbReference type="PANTHER" id="PTHR11808:SF50">
    <property type="entry name" value="CYSTATHIONINE BETA-LYASE"/>
    <property type="match status" value="1"/>
</dbReference>
<dbReference type="GO" id="GO:0005737">
    <property type="term" value="C:cytoplasm"/>
    <property type="evidence" value="ECO:0007669"/>
    <property type="project" value="TreeGrafter"/>
</dbReference>
<dbReference type="CDD" id="cd00614">
    <property type="entry name" value="CGS_like"/>
    <property type="match status" value="1"/>
</dbReference>
<proteinExistence type="inferred from homology"/>
<evidence type="ECO:0000256" key="8">
    <source>
        <dbReference type="ARBA" id="ARBA00047213"/>
    </source>
</evidence>
<keyword evidence="6" id="KW-0486">Methionine biosynthesis</keyword>
<protein>
    <recommendedName>
        <fullName evidence="3">cysteine-S-conjugate beta-lyase</fullName>
        <ecNumber evidence="3">4.4.1.13</ecNumber>
    </recommendedName>
    <alternativeName>
        <fullName evidence="8">Cysteine-S-conjugate beta-lyase</fullName>
    </alternativeName>
</protein>
<dbReference type="HOGENOM" id="CLU_018986_2_1_0"/>
<feature type="modified residue" description="N6-(pyridoxal phosphate)lysine" evidence="9">
    <location>
        <position position="195"/>
    </location>
</feature>
<gene>
    <name evidence="11" type="ordered locus">Acid345_1982</name>
</gene>
<dbReference type="GO" id="GO:0019346">
    <property type="term" value="P:transsulfuration"/>
    <property type="evidence" value="ECO:0007669"/>
    <property type="project" value="InterPro"/>
</dbReference>
<dbReference type="Pfam" id="PF01053">
    <property type="entry name" value="Cys_Met_Meta_PP"/>
    <property type="match status" value="1"/>
</dbReference>
<dbReference type="Proteomes" id="UP000002432">
    <property type="component" value="Chromosome"/>
</dbReference>
<dbReference type="EC" id="4.4.1.13" evidence="3"/>
<dbReference type="EnsemblBacteria" id="ABF40983">
    <property type="protein sequence ID" value="ABF40983"/>
    <property type="gene ID" value="Acid345_1982"/>
</dbReference>
<dbReference type="InterPro" id="IPR006238">
    <property type="entry name" value="Cys_b_lyase_euk"/>
</dbReference>
<keyword evidence="7 11" id="KW-0456">Lyase</keyword>
<dbReference type="GO" id="GO:0030170">
    <property type="term" value="F:pyridoxal phosphate binding"/>
    <property type="evidence" value="ECO:0007669"/>
    <property type="project" value="InterPro"/>
</dbReference>
<dbReference type="NCBIfam" id="TIGR01329">
    <property type="entry name" value="cysta_beta_ly_E"/>
    <property type="match status" value="1"/>
</dbReference>
<dbReference type="EMBL" id="CP000360">
    <property type="protein sequence ID" value="ABF40983.1"/>
    <property type="molecule type" value="Genomic_DNA"/>
</dbReference>
<dbReference type="RefSeq" id="WP_011522784.1">
    <property type="nucleotide sequence ID" value="NC_008009.1"/>
</dbReference>
<dbReference type="InterPro" id="IPR000277">
    <property type="entry name" value="Cys/Met-Metab_PyrdxlP-dep_enz"/>
</dbReference>
<dbReference type="InterPro" id="IPR054542">
    <property type="entry name" value="Cys_met_metab_PP"/>
</dbReference>
<evidence type="ECO:0000313" key="12">
    <source>
        <dbReference type="Proteomes" id="UP000002432"/>
    </source>
</evidence>
<dbReference type="Gene3D" id="3.40.640.10">
    <property type="entry name" value="Type I PLP-dependent aspartate aminotransferase-like (Major domain)"/>
    <property type="match status" value="1"/>
</dbReference>
<dbReference type="InterPro" id="IPR015421">
    <property type="entry name" value="PyrdxlP-dep_Trfase_major"/>
</dbReference>
<dbReference type="InterPro" id="IPR015424">
    <property type="entry name" value="PyrdxlP-dep_Trfase"/>
</dbReference>
<dbReference type="PROSITE" id="PS00868">
    <property type="entry name" value="CYS_MET_METAB_PP"/>
    <property type="match status" value="1"/>
</dbReference>
<name>Q1IQ67_KORVE</name>
<sequence>MKFASRLVSFDPAPGDRYRPIATPIYQTATFEQEHADEFGEYDYSRSGNPTRTVLEKHLASLENGTRGFCFSSGMAAITTTTKLLRSGDDILADSDLYGGTCRLFTKVLEKTGISARYADAANLEQFAQQIRPETKLVYVETPTNPLLRVLDLRKLAEIAHANGAILCVDNSTMSPYLQNPLDLGADIVLHSATKYLGGHHDVTAGAIVVKDEELAKQVYFIQNAEGNGLSPFDCFLLLRGIKTLKLRVDCQQRNALTIAKFLASHPDVKKVYYPGLADHPGYELQRSQARGSGGVLSFTTGSVEVSKTVAELTKLFRITVSFGSVNSSISLPGNMSHASVPPQVLAQRDLPADLVRISVGIEDEEDLIADLDQALQVATGKTLAASTR</sequence>
<evidence type="ECO:0000256" key="1">
    <source>
        <dbReference type="ARBA" id="ARBA00001933"/>
    </source>
</evidence>
<dbReference type="KEGG" id="aba:Acid345_1982"/>
<dbReference type="PIRSF" id="PIRSF001434">
    <property type="entry name" value="CGS"/>
    <property type="match status" value="1"/>
</dbReference>
<dbReference type="SUPFAM" id="SSF53383">
    <property type="entry name" value="PLP-dependent transferases"/>
    <property type="match status" value="1"/>
</dbReference>
<dbReference type="eggNOG" id="COG0626">
    <property type="taxonomic scope" value="Bacteria"/>
</dbReference>
<keyword evidence="12" id="KW-1185">Reference proteome</keyword>
<comment type="similarity">
    <text evidence="2 10">Belongs to the trans-sulfuration enzymes family.</text>
</comment>
<evidence type="ECO:0000256" key="6">
    <source>
        <dbReference type="ARBA" id="ARBA00023167"/>
    </source>
</evidence>
<evidence type="ECO:0000256" key="10">
    <source>
        <dbReference type="RuleBase" id="RU362118"/>
    </source>
</evidence>
<evidence type="ECO:0000256" key="7">
    <source>
        <dbReference type="ARBA" id="ARBA00023239"/>
    </source>
</evidence>
<dbReference type="FunFam" id="3.90.1150.10:FF:000033">
    <property type="entry name" value="Cystathionine gamma-synthase"/>
    <property type="match status" value="1"/>
</dbReference>
<dbReference type="AlphaFoldDB" id="Q1IQ67"/>